<evidence type="ECO:0000256" key="3">
    <source>
        <dbReference type="ARBA" id="ARBA00023002"/>
    </source>
</evidence>
<protein>
    <recommendedName>
        <fullName evidence="9">Glyceraldehyde-3-phosphate dehydrogenase</fullName>
        <ecNumber evidence="9">1.2.1.-</ecNumber>
    </recommendedName>
</protein>
<dbReference type="GO" id="GO:0016620">
    <property type="term" value="F:oxidoreductase activity, acting on the aldehyde or oxo group of donors, NAD or NADP as acceptor"/>
    <property type="evidence" value="ECO:0007669"/>
    <property type="project" value="InterPro"/>
</dbReference>
<reference evidence="11 12" key="2">
    <citation type="submission" date="2012-02" db="EMBL/GenBank/DDBJ databases">
        <title>Improved High-Quality Draft sequence of Desulfobacter postgatei 2ac9.</title>
        <authorList>
            <consortium name="US DOE Joint Genome Institute"/>
            <person name="Lucas S."/>
            <person name="Han J."/>
            <person name="Lapidus A."/>
            <person name="Cheng J.-F."/>
            <person name="Goodwin L."/>
            <person name="Pitluck S."/>
            <person name="Peters L."/>
            <person name="Ovchinnikova G."/>
            <person name="Held B."/>
            <person name="Detter J.C."/>
            <person name="Han C."/>
            <person name="Tapia R."/>
            <person name="Land M."/>
            <person name="Hauser L."/>
            <person name="Kyrpides N."/>
            <person name="Ivanova N."/>
            <person name="Pagani I."/>
            <person name="Orellana R."/>
            <person name="Lovley D."/>
            <person name="Woyke T."/>
        </authorList>
    </citation>
    <scope>NUCLEOTIDE SEQUENCE [LARGE SCALE GENOMIC DNA]</scope>
    <source>
        <strain evidence="11 12">2ac9</strain>
    </source>
</reference>
<dbReference type="PIRSF" id="PIRSF000149">
    <property type="entry name" value="GAP_DH"/>
    <property type="match status" value="1"/>
</dbReference>
<evidence type="ECO:0000256" key="4">
    <source>
        <dbReference type="PIRSR" id="PIRSR000149-1"/>
    </source>
</evidence>
<dbReference type="SUPFAM" id="SSF55347">
    <property type="entry name" value="Glyceraldehyde-3-phosphate dehydrogenase-like, C-terminal domain"/>
    <property type="match status" value="1"/>
</dbReference>
<feature type="active site" description="Nucleophile" evidence="4">
    <location>
        <position position="149"/>
    </location>
</feature>
<name>I5B194_9BACT</name>
<feature type="domain" description="Glyceraldehyde 3-phosphate dehydrogenase NAD(P) binding" evidence="10">
    <location>
        <begin position="2"/>
        <end position="149"/>
    </location>
</feature>
<comment type="similarity">
    <text evidence="1 8">Belongs to the glyceraldehyde-3-phosphate dehydrogenase family.</text>
</comment>
<feature type="binding site" evidence="6">
    <location>
        <position position="313"/>
    </location>
    <ligand>
        <name>NAD(+)</name>
        <dbReference type="ChEBI" id="CHEBI:57540"/>
    </ligand>
</feature>
<dbReference type="Pfam" id="PF02800">
    <property type="entry name" value="Gp_dh_C"/>
    <property type="match status" value="1"/>
</dbReference>
<dbReference type="OrthoDB" id="9803304at2"/>
<dbReference type="GO" id="GO:0051287">
    <property type="term" value="F:NAD binding"/>
    <property type="evidence" value="ECO:0007669"/>
    <property type="project" value="InterPro"/>
</dbReference>
<evidence type="ECO:0000259" key="10">
    <source>
        <dbReference type="SMART" id="SM00846"/>
    </source>
</evidence>
<dbReference type="PRINTS" id="PR00078">
    <property type="entry name" value="G3PDHDRGNASE"/>
</dbReference>
<keyword evidence="6" id="KW-0520">NAD</keyword>
<dbReference type="Gene3D" id="3.30.360.10">
    <property type="entry name" value="Dihydrodipicolinate Reductase, domain 2"/>
    <property type="match status" value="1"/>
</dbReference>
<dbReference type="InterPro" id="IPR020828">
    <property type="entry name" value="GlycerAld_3-P_DH_NAD(P)-bd"/>
</dbReference>
<feature type="binding site" evidence="6">
    <location>
        <position position="33"/>
    </location>
    <ligand>
        <name>NAD(+)</name>
        <dbReference type="ChEBI" id="CHEBI:57540"/>
    </ligand>
</feature>
<dbReference type="AlphaFoldDB" id="I5B194"/>
<dbReference type="eggNOG" id="COG0057">
    <property type="taxonomic scope" value="Bacteria"/>
</dbReference>
<dbReference type="NCBIfam" id="TIGR01534">
    <property type="entry name" value="GAPDH-I"/>
    <property type="match status" value="1"/>
</dbReference>
<keyword evidence="3 9" id="KW-0560">Oxidoreductase</keyword>
<keyword evidence="6" id="KW-0547">Nucleotide-binding</keyword>
<feature type="site" description="Activates thiol group during catalysis" evidence="7">
    <location>
        <position position="176"/>
    </location>
</feature>
<dbReference type="FunFam" id="3.30.360.10:FF:000002">
    <property type="entry name" value="Glyceraldehyde-3-phosphate dehydrogenase"/>
    <property type="match status" value="1"/>
</dbReference>
<evidence type="ECO:0000256" key="8">
    <source>
        <dbReference type="RuleBase" id="RU000397"/>
    </source>
</evidence>
<reference evidence="11 12" key="1">
    <citation type="submission" date="2011-09" db="EMBL/GenBank/DDBJ databases">
        <authorList>
            <consortium name="US DOE Joint Genome Institute (JGI-PGF)"/>
            <person name="Lucas S."/>
            <person name="Han J."/>
            <person name="Lapidus A."/>
            <person name="Cheng J.-F."/>
            <person name="Goodwin L."/>
            <person name="Pitluck S."/>
            <person name="Peters L."/>
            <person name="Land M.L."/>
            <person name="Hauser L."/>
            <person name="Orellana R."/>
            <person name="Lovley D."/>
            <person name="Woyke T.J."/>
        </authorList>
    </citation>
    <scope>NUCLEOTIDE SEQUENCE [LARGE SCALE GENOMIC DNA]</scope>
    <source>
        <strain evidence="11 12">2ac9</strain>
    </source>
</reference>
<dbReference type="FunFam" id="3.40.50.720:FF:000001">
    <property type="entry name" value="Glyceraldehyde-3-phosphate dehydrogenase"/>
    <property type="match status" value="1"/>
</dbReference>
<evidence type="ECO:0000256" key="2">
    <source>
        <dbReference type="ARBA" id="ARBA00011881"/>
    </source>
</evidence>
<comment type="subunit">
    <text evidence="2">Homotetramer.</text>
</comment>
<evidence type="ECO:0000256" key="9">
    <source>
        <dbReference type="RuleBase" id="RU361160"/>
    </source>
</evidence>
<dbReference type="InterPro" id="IPR020829">
    <property type="entry name" value="GlycerAld_3-P_DH_cat"/>
</dbReference>
<keyword evidence="12" id="KW-1185">Reference proteome</keyword>
<dbReference type="InterPro" id="IPR020831">
    <property type="entry name" value="GlycerAld/Erythrose_P_DH"/>
</dbReference>
<dbReference type="PANTHER" id="PTHR43148">
    <property type="entry name" value="GLYCERALDEHYDE-3-PHOSPHATE DEHYDROGENASE 2"/>
    <property type="match status" value="1"/>
</dbReference>
<dbReference type="EC" id="1.2.1.-" evidence="9"/>
<gene>
    <name evidence="11" type="ORF">DespoDRAFT_01299</name>
</gene>
<evidence type="ECO:0000256" key="7">
    <source>
        <dbReference type="PIRSR" id="PIRSR000149-4"/>
    </source>
</evidence>
<sequence length="332" mass="36596">MYKVAINGLGRIGRATLKILLENPKLELVGMNDLLSPDNLAYLLKYDSVYGRYERQVKVGEDNLVIADKKYPLFNEKDPAQLPWGELGVDIVFECTGIFREKEGLQKHLQAGARHVILSSPEKTGEVVSVVHAVNRPEGNPELISCASCTTNCIAPVVEIIGRRIGIKKAIMTTIHAYTSSQSIVDGPRNKWRRGRAAAVNFVPTTTGAAKATTKVLPQYSGKFDGVAVRGPIPVGSLADLVFLTERKTNPEEINSIFMEESKSDRYRGVVGVSEDPIVSSDIIRDSRASIVDPTMTQVVGGDLLKIMSWYDNEWGYSSQMVREAIRMMKAP</sequence>
<evidence type="ECO:0000256" key="5">
    <source>
        <dbReference type="PIRSR" id="PIRSR000149-2"/>
    </source>
</evidence>
<feature type="binding site" evidence="6">
    <location>
        <position position="119"/>
    </location>
    <ligand>
        <name>NAD(+)</name>
        <dbReference type="ChEBI" id="CHEBI:57540"/>
    </ligand>
</feature>
<dbReference type="EMBL" id="CM001488">
    <property type="protein sequence ID" value="EIM63257.1"/>
    <property type="molecule type" value="Genomic_DNA"/>
</dbReference>
<feature type="binding site" evidence="5">
    <location>
        <position position="230"/>
    </location>
    <ligand>
        <name>D-glyceraldehyde 3-phosphate</name>
        <dbReference type="ChEBI" id="CHEBI:59776"/>
    </ligand>
</feature>
<feature type="binding site" evidence="5">
    <location>
        <position position="179"/>
    </location>
    <ligand>
        <name>D-glyceraldehyde 3-phosphate</name>
        <dbReference type="ChEBI" id="CHEBI:59776"/>
    </ligand>
</feature>
<dbReference type="InterPro" id="IPR006424">
    <property type="entry name" value="Glyceraldehyde-3-P_DH_1"/>
</dbReference>
<evidence type="ECO:0000256" key="1">
    <source>
        <dbReference type="ARBA" id="ARBA00007406"/>
    </source>
</evidence>
<dbReference type="SMART" id="SM00846">
    <property type="entry name" value="Gp_dh_N"/>
    <property type="match status" value="1"/>
</dbReference>
<dbReference type="SUPFAM" id="SSF51735">
    <property type="entry name" value="NAD(P)-binding Rossmann-fold domains"/>
    <property type="match status" value="1"/>
</dbReference>
<dbReference type="STRING" id="879212.DespoDRAFT_01299"/>
<dbReference type="InterPro" id="IPR036291">
    <property type="entry name" value="NAD(P)-bd_dom_sf"/>
</dbReference>
<feature type="binding site" evidence="5">
    <location>
        <begin position="207"/>
        <end position="208"/>
    </location>
    <ligand>
        <name>D-glyceraldehyde 3-phosphate</name>
        <dbReference type="ChEBI" id="CHEBI:59776"/>
    </ligand>
</feature>
<evidence type="ECO:0000256" key="6">
    <source>
        <dbReference type="PIRSR" id="PIRSR000149-3"/>
    </source>
</evidence>
<evidence type="ECO:0000313" key="12">
    <source>
        <dbReference type="Proteomes" id="UP000005778"/>
    </source>
</evidence>
<feature type="binding site" evidence="6">
    <location>
        <begin position="11"/>
        <end position="12"/>
    </location>
    <ligand>
        <name>NAD(+)</name>
        <dbReference type="ChEBI" id="CHEBI:57540"/>
    </ligand>
</feature>
<dbReference type="PROSITE" id="PS00071">
    <property type="entry name" value="GAPDH"/>
    <property type="match status" value="1"/>
</dbReference>
<dbReference type="GO" id="GO:0050661">
    <property type="term" value="F:NADP binding"/>
    <property type="evidence" value="ECO:0007669"/>
    <property type="project" value="InterPro"/>
</dbReference>
<dbReference type="Gene3D" id="3.40.50.720">
    <property type="entry name" value="NAD(P)-binding Rossmann-like Domain"/>
    <property type="match status" value="1"/>
</dbReference>
<feature type="binding site" evidence="5">
    <location>
        <begin position="148"/>
        <end position="150"/>
    </location>
    <ligand>
        <name>D-glyceraldehyde 3-phosphate</name>
        <dbReference type="ChEBI" id="CHEBI:59776"/>
    </ligand>
</feature>
<dbReference type="Pfam" id="PF00044">
    <property type="entry name" value="Gp_dh_N"/>
    <property type="match status" value="1"/>
</dbReference>
<evidence type="ECO:0000313" key="11">
    <source>
        <dbReference type="EMBL" id="EIM63257.1"/>
    </source>
</evidence>
<dbReference type="InterPro" id="IPR020830">
    <property type="entry name" value="GlycerAld_3-P_DH_AS"/>
</dbReference>
<dbReference type="RefSeq" id="WP_004072318.1">
    <property type="nucleotide sequence ID" value="NZ_CM001488.1"/>
</dbReference>
<dbReference type="CDD" id="cd18126">
    <property type="entry name" value="GAPDH_I_C"/>
    <property type="match status" value="1"/>
</dbReference>
<dbReference type="CDD" id="cd05214">
    <property type="entry name" value="GAPDH_I_N"/>
    <property type="match status" value="1"/>
</dbReference>
<accession>I5B194</accession>
<dbReference type="Proteomes" id="UP000005778">
    <property type="component" value="Chromosome"/>
</dbReference>
<dbReference type="GO" id="GO:0006006">
    <property type="term" value="P:glucose metabolic process"/>
    <property type="evidence" value="ECO:0007669"/>
    <property type="project" value="InterPro"/>
</dbReference>
<proteinExistence type="inferred from homology"/>
<dbReference type="HOGENOM" id="CLU_030140_0_0_7"/>
<organism evidence="11 12">
    <name type="scientific">Desulfobacter postgatei 2ac9</name>
    <dbReference type="NCBI Taxonomy" id="879212"/>
    <lineage>
        <taxon>Bacteria</taxon>
        <taxon>Pseudomonadati</taxon>
        <taxon>Thermodesulfobacteriota</taxon>
        <taxon>Desulfobacteria</taxon>
        <taxon>Desulfobacterales</taxon>
        <taxon>Desulfobacteraceae</taxon>
        <taxon>Desulfobacter</taxon>
    </lineage>
</organism>